<feature type="transmembrane region" description="Helical" evidence="1">
    <location>
        <begin position="181"/>
        <end position="200"/>
    </location>
</feature>
<keyword evidence="1" id="KW-0472">Membrane</keyword>
<dbReference type="InterPro" id="IPR006160">
    <property type="entry name" value="SCFA_transpt_AtoE"/>
</dbReference>
<evidence type="ECO:0000256" key="1">
    <source>
        <dbReference type="SAM" id="Phobius"/>
    </source>
</evidence>
<keyword evidence="1" id="KW-1133">Transmembrane helix</keyword>
<name>A0ABU0ALA5_9BACI</name>
<feature type="transmembrane region" description="Helical" evidence="1">
    <location>
        <begin position="339"/>
        <end position="356"/>
    </location>
</feature>
<feature type="transmembrane region" description="Helical" evidence="1">
    <location>
        <begin position="268"/>
        <end position="288"/>
    </location>
</feature>
<comment type="caution">
    <text evidence="2">The sequence shown here is derived from an EMBL/GenBank/DDBJ whole genome shotgun (WGS) entry which is preliminary data.</text>
</comment>
<proteinExistence type="predicted"/>
<keyword evidence="3" id="KW-1185">Reference proteome</keyword>
<accession>A0ABU0ALA5</accession>
<feature type="transmembrane region" description="Helical" evidence="1">
    <location>
        <begin position="417"/>
        <end position="438"/>
    </location>
</feature>
<dbReference type="Proteomes" id="UP001238088">
    <property type="component" value="Unassembled WGS sequence"/>
</dbReference>
<feature type="transmembrane region" description="Helical" evidence="1">
    <location>
        <begin position="98"/>
        <end position="123"/>
    </location>
</feature>
<feature type="transmembrane region" description="Helical" evidence="1">
    <location>
        <begin position="53"/>
        <end position="78"/>
    </location>
</feature>
<feature type="transmembrane region" description="Helical" evidence="1">
    <location>
        <begin position="309"/>
        <end position="333"/>
    </location>
</feature>
<feature type="transmembrane region" description="Helical" evidence="1">
    <location>
        <begin position="244"/>
        <end position="262"/>
    </location>
</feature>
<keyword evidence="1" id="KW-0812">Transmembrane</keyword>
<organism evidence="2 3">
    <name type="scientific">Cytobacillus purgationiresistens</name>
    <dbReference type="NCBI Taxonomy" id="863449"/>
    <lineage>
        <taxon>Bacteria</taxon>
        <taxon>Bacillati</taxon>
        <taxon>Bacillota</taxon>
        <taxon>Bacilli</taxon>
        <taxon>Bacillales</taxon>
        <taxon>Bacillaceae</taxon>
        <taxon>Cytobacillus</taxon>
    </lineage>
</organism>
<dbReference type="PANTHER" id="PTHR41983:SF2">
    <property type="entry name" value="SHORT-CHAIN FATTY ACID TRANSPORTER-RELATED"/>
    <property type="match status" value="1"/>
</dbReference>
<reference evidence="2 3" key="1">
    <citation type="submission" date="2023-07" db="EMBL/GenBank/DDBJ databases">
        <title>Genomic Encyclopedia of Type Strains, Phase IV (KMG-IV): sequencing the most valuable type-strain genomes for metagenomic binning, comparative biology and taxonomic classification.</title>
        <authorList>
            <person name="Goeker M."/>
        </authorList>
    </citation>
    <scope>NUCLEOTIDE SEQUENCE [LARGE SCALE GENOMIC DNA]</scope>
    <source>
        <strain evidence="2 3">DSM 23494</strain>
    </source>
</reference>
<dbReference type="EMBL" id="JAUSUB010000017">
    <property type="protein sequence ID" value="MDQ0271815.1"/>
    <property type="molecule type" value="Genomic_DNA"/>
</dbReference>
<dbReference type="Pfam" id="PF02667">
    <property type="entry name" value="SCFA_trans"/>
    <property type="match status" value="1"/>
</dbReference>
<dbReference type="PANTHER" id="PTHR41983">
    <property type="entry name" value="SHORT-CHAIN FATTY ACID TRANSPORTER-RELATED"/>
    <property type="match status" value="1"/>
</dbReference>
<evidence type="ECO:0000313" key="2">
    <source>
        <dbReference type="EMBL" id="MDQ0271815.1"/>
    </source>
</evidence>
<gene>
    <name evidence="2" type="ORF">J2S17_003703</name>
</gene>
<feature type="transmembrane region" description="Helical" evidence="1">
    <location>
        <begin position="20"/>
        <end position="41"/>
    </location>
</feature>
<protein>
    <submittedName>
        <fullName evidence="2">Short-chain fatty acids transporter</fullName>
    </submittedName>
</protein>
<sequence length="439" mass="47397">MKIIVSFFNRLMQRYLPDPFLLVIILTFVVFGLGVFFTDSGPYQMVQYWGEGFWGLLVFTMQMVLVLVTGHVLASSYIFKKGLAALASKAKTPGQAVVIVTVISLLASWINWGFGLVIGALFAKELARQVRNVDYRLLIASAYSGFVIWHGGISGSTPLTIATPGHFSEDLIGIIPTSETIFAGFNLIIIIALFLALPIVNRLMLPSKKETVTIDPALLKEDMSAAALEQEAMTPAERLENSRIISLLIGIFGLVFLFYYFANNGFQLNLDIVNFLFLFLGILFHGTPKNFLNAIGNAVKGASGIIIQFPFYAGIIGMMTASGLAAVISSAFISVANEQTFALLTFLSAGLINVFIPSGGGQWAVQAPVILDAAIALDVSIPKAAMAVAWGDAWTNLIQPFWALPALAIAGLKAKDIMGFCVLTLFVSGVIISLGFLFL</sequence>
<evidence type="ECO:0000313" key="3">
    <source>
        <dbReference type="Proteomes" id="UP001238088"/>
    </source>
</evidence>
<feature type="transmembrane region" description="Helical" evidence="1">
    <location>
        <begin position="135"/>
        <end position="161"/>
    </location>
</feature>
<dbReference type="RefSeq" id="WP_307477139.1">
    <property type="nucleotide sequence ID" value="NZ_JAUSUB010000017.1"/>
</dbReference>